<evidence type="ECO:0000313" key="3">
    <source>
        <dbReference type="Proteomes" id="UP000298774"/>
    </source>
</evidence>
<evidence type="ECO:0000313" key="2">
    <source>
        <dbReference type="EMBL" id="QCO13213.1"/>
    </source>
</evidence>
<accession>A0A4D8QXM7</accession>
<proteinExistence type="predicted"/>
<dbReference type="EMBL" id="CP032343">
    <property type="protein sequence ID" value="QCO13213.1"/>
    <property type="molecule type" value="Genomic_DNA"/>
</dbReference>
<organism evidence="2 3">
    <name type="scientific">Azospirillum brasilense</name>
    <dbReference type="NCBI Taxonomy" id="192"/>
    <lineage>
        <taxon>Bacteria</taxon>
        <taxon>Pseudomonadati</taxon>
        <taxon>Pseudomonadota</taxon>
        <taxon>Alphaproteobacteria</taxon>
        <taxon>Rhodospirillales</taxon>
        <taxon>Azospirillaceae</taxon>
        <taxon>Azospirillum</taxon>
    </lineage>
</organism>
<evidence type="ECO:0000256" key="1">
    <source>
        <dbReference type="SAM" id="MobiDB-lite"/>
    </source>
</evidence>
<dbReference type="Proteomes" id="UP000298774">
    <property type="component" value="Plasmid p4"/>
</dbReference>
<gene>
    <name evidence="2" type="ORF">D3868_29790</name>
</gene>
<reference evidence="2 3" key="1">
    <citation type="submission" date="2018-09" db="EMBL/GenBank/DDBJ databases">
        <title>Whole genome based analysis of evolution and adaptive divergence in Indian and Brazilian strains of Azospirillum brasilense.</title>
        <authorList>
            <person name="Singh C."/>
            <person name="Tripathi A.K."/>
        </authorList>
    </citation>
    <scope>NUCLEOTIDE SEQUENCE [LARGE SCALE GENOMIC DNA]</scope>
    <source>
        <strain evidence="2 3">MTCC4038</strain>
        <plasmid evidence="2 3">p4</plasmid>
    </source>
</reference>
<geneLocation type="plasmid" evidence="2 3">
    <name>p4</name>
</geneLocation>
<sequence length="64" mass="7562">MRVTVRPAKAQPPHPNPLPRGERGLKMRATRHRPEVRSDDRRFLGGFSWTPSWSGPVWRCRSWR</sequence>
<name>A0A4D8QXM7_AZOBR</name>
<protein>
    <submittedName>
        <fullName evidence="2">Uncharacterized protein</fullName>
    </submittedName>
</protein>
<keyword evidence="2" id="KW-0614">Plasmid</keyword>
<dbReference type="AlphaFoldDB" id="A0A4D8QXM7"/>
<feature type="region of interest" description="Disordered" evidence="1">
    <location>
        <begin position="1"/>
        <end position="36"/>
    </location>
</feature>